<accession>A0A1F4NSA6</accession>
<comment type="caution">
    <text evidence="2">The sequence shown here is derived from an EMBL/GenBank/DDBJ whole genome shotgun (WGS) entry which is preliminary data.</text>
</comment>
<dbReference type="EMBL" id="META01000003">
    <property type="protein sequence ID" value="OGB74299.1"/>
    <property type="molecule type" value="Genomic_DNA"/>
</dbReference>
<gene>
    <name evidence="2" type="ORF">A2V68_00880</name>
</gene>
<feature type="region of interest" description="Disordered" evidence="1">
    <location>
        <begin position="1"/>
        <end position="26"/>
    </location>
</feature>
<proteinExistence type="predicted"/>
<evidence type="ECO:0000256" key="1">
    <source>
        <dbReference type="SAM" id="MobiDB-lite"/>
    </source>
</evidence>
<dbReference type="Proteomes" id="UP000176651">
    <property type="component" value="Unassembled WGS sequence"/>
</dbReference>
<evidence type="ECO:0000313" key="2">
    <source>
        <dbReference type="EMBL" id="OGB74299.1"/>
    </source>
</evidence>
<sequence length="122" mass="13379">MPRKSNGSGGGDNHSRHNDSPPKNLRRAVHRLVCECDVADRVRGEDPHETARKTIRGHVASGLAELGFSPDHVKLVDEKLPEIIEVKIPPHSLAASTTRFPLDITVRDLKRHIPPSQPLPAG</sequence>
<dbReference type="AlphaFoldDB" id="A0A1F4NSA6"/>
<name>A0A1F4NSA6_UNCK3</name>
<evidence type="ECO:0000313" key="3">
    <source>
        <dbReference type="Proteomes" id="UP000176651"/>
    </source>
</evidence>
<organism evidence="2 3">
    <name type="scientific">candidate division Kazan bacterium RBG_13_50_9</name>
    <dbReference type="NCBI Taxonomy" id="1798535"/>
    <lineage>
        <taxon>Bacteria</taxon>
        <taxon>Bacteria division Kazan-3B-28</taxon>
    </lineage>
</organism>
<dbReference type="STRING" id="1798535.A2V68_00880"/>
<reference evidence="2 3" key="1">
    <citation type="journal article" date="2016" name="Nat. Commun.">
        <title>Thousands of microbial genomes shed light on interconnected biogeochemical processes in an aquifer system.</title>
        <authorList>
            <person name="Anantharaman K."/>
            <person name="Brown C.T."/>
            <person name="Hug L.A."/>
            <person name="Sharon I."/>
            <person name="Castelle C.J."/>
            <person name="Probst A.J."/>
            <person name="Thomas B.C."/>
            <person name="Singh A."/>
            <person name="Wilkins M.J."/>
            <person name="Karaoz U."/>
            <person name="Brodie E.L."/>
            <person name="Williams K.H."/>
            <person name="Hubbard S.S."/>
            <person name="Banfield J.F."/>
        </authorList>
    </citation>
    <scope>NUCLEOTIDE SEQUENCE [LARGE SCALE GENOMIC DNA]</scope>
</reference>
<protein>
    <submittedName>
        <fullName evidence="2">Uncharacterized protein</fullName>
    </submittedName>
</protein>